<proteinExistence type="predicted"/>
<gene>
    <name evidence="1" type="ORF">AK812_SmicGene24169</name>
</gene>
<keyword evidence="2" id="KW-1185">Reference proteome</keyword>
<dbReference type="Proteomes" id="UP000186817">
    <property type="component" value="Unassembled WGS sequence"/>
</dbReference>
<evidence type="ECO:0000313" key="2">
    <source>
        <dbReference type="Proteomes" id="UP000186817"/>
    </source>
</evidence>
<sequence>MLSVAHLLDPLNAPLMVFERLLMYLVHMSHRLAHGSAMRLKFLDPHSCSLIFLHHLVHPNKQAHGNLLVVRYVFFMRYPHLLFCVLELLNELIAGWLLVTDQVQHWKIRRQSSTVALNRFVQRMMSAVSPSVRFDAANSFVWDGGVGCADLLEIDEGDADLSRIVLLAILLDEDLDLGCSGLLRGSRSFTFLMIGRLGTIDFEDRRSPDFALCPVDDTLVCELVFGKDVALCFDDDDAADLLDGFFSSSMVMESTDIACASSAVDSPAAGIATSPNFTKGSFRYPFRILALQLKRLCKGQYTQLLMSGDKYDL</sequence>
<protein>
    <submittedName>
        <fullName evidence="1">Uncharacterized protein</fullName>
    </submittedName>
</protein>
<name>A0A1Q9DFF5_SYMMI</name>
<accession>A0A1Q9DFF5</accession>
<evidence type="ECO:0000313" key="1">
    <source>
        <dbReference type="EMBL" id="OLP93895.1"/>
    </source>
</evidence>
<organism evidence="1 2">
    <name type="scientific">Symbiodinium microadriaticum</name>
    <name type="common">Dinoflagellate</name>
    <name type="synonym">Zooxanthella microadriatica</name>
    <dbReference type="NCBI Taxonomy" id="2951"/>
    <lineage>
        <taxon>Eukaryota</taxon>
        <taxon>Sar</taxon>
        <taxon>Alveolata</taxon>
        <taxon>Dinophyceae</taxon>
        <taxon>Suessiales</taxon>
        <taxon>Symbiodiniaceae</taxon>
        <taxon>Symbiodinium</taxon>
    </lineage>
</organism>
<comment type="caution">
    <text evidence="1">The sequence shown here is derived from an EMBL/GenBank/DDBJ whole genome shotgun (WGS) entry which is preliminary data.</text>
</comment>
<dbReference type="EMBL" id="LSRX01000565">
    <property type="protein sequence ID" value="OLP93895.1"/>
    <property type="molecule type" value="Genomic_DNA"/>
</dbReference>
<reference evidence="1 2" key="1">
    <citation type="submission" date="2016-02" db="EMBL/GenBank/DDBJ databases">
        <title>Genome analysis of coral dinoflagellate symbionts highlights evolutionary adaptations to a symbiotic lifestyle.</title>
        <authorList>
            <person name="Aranda M."/>
            <person name="Li Y."/>
            <person name="Liew Y.J."/>
            <person name="Baumgarten S."/>
            <person name="Simakov O."/>
            <person name="Wilson M."/>
            <person name="Piel J."/>
            <person name="Ashoor H."/>
            <person name="Bougouffa S."/>
            <person name="Bajic V.B."/>
            <person name="Ryu T."/>
            <person name="Ravasi T."/>
            <person name="Bayer T."/>
            <person name="Micklem G."/>
            <person name="Kim H."/>
            <person name="Bhak J."/>
            <person name="Lajeunesse T.C."/>
            <person name="Voolstra C.R."/>
        </authorList>
    </citation>
    <scope>NUCLEOTIDE SEQUENCE [LARGE SCALE GENOMIC DNA]</scope>
    <source>
        <strain evidence="1 2">CCMP2467</strain>
    </source>
</reference>
<dbReference type="AlphaFoldDB" id="A0A1Q9DFF5"/>